<dbReference type="GO" id="GO:0009244">
    <property type="term" value="P:lipopolysaccharide core region biosynthetic process"/>
    <property type="evidence" value="ECO:0007669"/>
    <property type="project" value="TreeGrafter"/>
</dbReference>
<dbReference type="SUPFAM" id="SSF53756">
    <property type="entry name" value="UDP-Glycosyltransferase/glycogen phosphorylase"/>
    <property type="match status" value="1"/>
</dbReference>
<dbReference type="Proteomes" id="UP000664414">
    <property type="component" value="Unassembled WGS sequence"/>
</dbReference>
<dbReference type="PANTHER" id="PTHR30160">
    <property type="entry name" value="TETRAACYLDISACCHARIDE 4'-KINASE-RELATED"/>
    <property type="match status" value="1"/>
</dbReference>
<dbReference type="GO" id="GO:0008713">
    <property type="term" value="F:ADP-heptose-lipopolysaccharide heptosyltransferase activity"/>
    <property type="evidence" value="ECO:0007669"/>
    <property type="project" value="TreeGrafter"/>
</dbReference>
<dbReference type="InterPro" id="IPR002201">
    <property type="entry name" value="Glyco_trans_9"/>
</dbReference>
<evidence type="ECO:0000313" key="3">
    <source>
        <dbReference type="EMBL" id="MBN9412814.1"/>
    </source>
</evidence>
<reference evidence="3" key="1">
    <citation type="submission" date="2021-02" db="EMBL/GenBank/DDBJ databases">
        <title>Thiocyanate and organic carbon inputs drive convergent selection for specific autotrophic Afipia and Thiobacillus strains within complex microbiomes.</title>
        <authorList>
            <person name="Huddy R.J."/>
            <person name="Sachdeva R."/>
            <person name="Kadzinga F."/>
            <person name="Kantor R.S."/>
            <person name="Harrison S.T.L."/>
            <person name="Banfield J.F."/>
        </authorList>
    </citation>
    <scope>NUCLEOTIDE SEQUENCE</scope>
    <source>
        <strain evidence="3">SCN18_10_11_15_R4_P_38_20</strain>
    </source>
</reference>
<evidence type="ECO:0000256" key="1">
    <source>
        <dbReference type="ARBA" id="ARBA00022676"/>
    </source>
</evidence>
<comment type="caution">
    <text evidence="3">The sequence shown here is derived from an EMBL/GenBank/DDBJ whole genome shotgun (WGS) entry which is preliminary data.</text>
</comment>
<evidence type="ECO:0000313" key="4">
    <source>
        <dbReference type="Proteomes" id="UP000664414"/>
    </source>
</evidence>
<evidence type="ECO:0000256" key="2">
    <source>
        <dbReference type="ARBA" id="ARBA00022679"/>
    </source>
</evidence>
<dbReference type="CDD" id="cd03789">
    <property type="entry name" value="GT9_LPS_heptosyltransferase"/>
    <property type="match status" value="1"/>
</dbReference>
<sequence>MGAFAEIRHQHSQAHIILLTSPAYIDLMGKTGYFNQIIGDARSRNPFLIGKLRAQLLSLNVERVYDLQNSDRTGLYFKLLGPGKRPEWSGIAPGCSHPQKRENRRKLHAFLRFADQLKMAGFDLKGKEELFPDLSWLKREISHLDFPKKAVLLVPGSSLRGAYKRWPAERYAEFALWLKDKGFNPVLLGGAEDIEVINRILNIFPTIHNLSQKTNFFEIGVLASKSLAIIGNDTGSIHLAAAMKCPTLVLWSNASEPEIYAPRGQHVKVLYSPNLSDLRLKQVQESVLEILEYKG</sequence>
<protein>
    <submittedName>
        <fullName evidence="3">Glycosyltransferase family 9 protein</fullName>
    </submittedName>
</protein>
<dbReference type="Gene3D" id="3.40.50.2000">
    <property type="entry name" value="Glycogen Phosphorylase B"/>
    <property type="match status" value="2"/>
</dbReference>
<accession>A0A8J7TVA1</accession>
<proteinExistence type="predicted"/>
<dbReference type="EMBL" id="JAFKGL010000013">
    <property type="protein sequence ID" value="MBN9412814.1"/>
    <property type="molecule type" value="Genomic_DNA"/>
</dbReference>
<gene>
    <name evidence="3" type="ORF">J0H12_02650</name>
</gene>
<keyword evidence="2" id="KW-0808">Transferase</keyword>
<dbReference type="AlphaFoldDB" id="A0A8J7TVA1"/>
<dbReference type="GO" id="GO:0005829">
    <property type="term" value="C:cytosol"/>
    <property type="evidence" value="ECO:0007669"/>
    <property type="project" value="TreeGrafter"/>
</dbReference>
<dbReference type="Pfam" id="PF01075">
    <property type="entry name" value="Glyco_transf_9"/>
    <property type="match status" value="1"/>
</dbReference>
<dbReference type="InterPro" id="IPR051199">
    <property type="entry name" value="LPS_LOS_Heptosyltrfase"/>
</dbReference>
<name>A0A8J7TVA1_9PROT</name>
<keyword evidence="1" id="KW-0328">Glycosyltransferase</keyword>
<organism evidence="3 4">
    <name type="scientific">Candidatus Paracaedimonas acanthamoebae</name>
    <dbReference type="NCBI Taxonomy" id="244581"/>
    <lineage>
        <taxon>Bacteria</taxon>
        <taxon>Pseudomonadati</taxon>
        <taxon>Pseudomonadota</taxon>
        <taxon>Alphaproteobacteria</taxon>
        <taxon>Holosporales</taxon>
        <taxon>Caedimonadaceae</taxon>
        <taxon>Candidatus Paracaedimonas</taxon>
    </lineage>
</organism>